<dbReference type="AlphaFoldDB" id="A0A5B7K411"/>
<gene>
    <name evidence="2" type="ORF">E2C01_095506</name>
</gene>
<dbReference type="EMBL" id="VSRR010121179">
    <property type="protein sequence ID" value="MPD00058.1"/>
    <property type="molecule type" value="Genomic_DNA"/>
</dbReference>
<evidence type="ECO:0000256" key="1">
    <source>
        <dbReference type="SAM" id="MobiDB-lite"/>
    </source>
</evidence>
<accession>A0A5B7K411</accession>
<feature type="region of interest" description="Disordered" evidence="1">
    <location>
        <begin position="1"/>
        <end position="44"/>
    </location>
</feature>
<evidence type="ECO:0000313" key="2">
    <source>
        <dbReference type="EMBL" id="MPD00058.1"/>
    </source>
</evidence>
<comment type="caution">
    <text evidence="2">The sequence shown here is derived from an EMBL/GenBank/DDBJ whole genome shotgun (WGS) entry which is preliminary data.</text>
</comment>
<keyword evidence="3" id="KW-1185">Reference proteome</keyword>
<sequence>MLEELFWAAGEGPPPHSRGGERGGAARRGTPGLGPGAKLTSKRWAGRAVPRTTLTKVAAAAGRQHALR</sequence>
<proteinExistence type="predicted"/>
<name>A0A5B7K411_PORTR</name>
<dbReference type="Proteomes" id="UP000324222">
    <property type="component" value="Unassembled WGS sequence"/>
</dbReference>
<protein>
    <submittedName>
        <fullName evidence="2">Uncharacterized protein</fullName>
    </submittedName>
</protein>
<reference evidence="2 3" key="1">
    <citation type="submission" date="2019-05" db="EMBL/GenBank/DDBJ databases">
        <title>Another draft genome of Portunus trituberculatus and its Hox gene families provides insights of decapod evolution.</title>
        <authorList>
            <person name="Jeong J.-H."/>
            <person name="Song I."/>
            <person name="Kim S."/>
            <person name="Choi T."/>
            <person name="Kim D."/>
            <person name="Ryu S."/>
            <person name="Kim W."/>
        </authorList>
    </citation>
    <scope>NUCLEOTIDE SEQUENCE [LARGE SCALE GENOMIC DNA]</scope>
    <source>
        <tissue evidence="2">Muscle</tissue>
    </source>
</reference>
<evidence type="ECO:0000313" key="3">
    <source>
        <dbReference type="Proteomes" id="UP000324222"/>
    </source>
</evidence>
<organism evidence="2 3">
    <name type="scientific">Portunus trituberculatus</name>
    <name type="common">Swimming crab</name>
    <name type="synonym">Neptunus trituberculatus</name>
    <dbReference type="NCBI Taxonomy" id="210409"/>
    <lineage>
        <taxon>Eukaryota</taxon>
        <taxon>Metazoa</taxon>
        <taxon>Ecdysozoa</taxon>
        <taxon>Arthropoda</taxon>
        <taxon>Crustacea</taxon>
        <taxon>Multicrustacea</taxon>
        <taxon>Malacostraca</taxon>
        <taxon>Eumalacostraca</taxon>
        <taxon>Eucarida</taxon>
        <taxon>Decapoda</taxon>
        <taxon>Pleocyemata</taxon>
        <taxon>Brachyura</taxon>
        <taxon>Eubrachyura</taxon>
        <taxon>Portunoidea</taxon>
        <taxon>Portunidae</taxon>
        <taxon>Portuninae</taxon>
        <taxon>Portunus</taxon>
    </lineage>
</organism>